<dbReference type="EnsemblMetazoa" id="GPPI043286-RA">
    <property type="protein sequence ID" value="GPPI043286-PA"/>
    <property type="gene ID" value="GPPI043286"/>
</dbReference>
<evidence type="ECO:0000313" key="2">
    <source>
        <dbReference type="EnsemblMetazoa" id="GPPI043286-PA"/>
    </source>
</evidence>
<protein>
    <submittedName>
        <fullName evidence="2">Uncharacterized protein</fullName>
    </submittedName>
</protein>
<reference evidence="3" key="1">
    <citation type="submission" date="2015-01" db="EMBL/GenBank/DDBJ databases">
        <authorList>
            <person name="Aksoy S."/>
            <person name="Warren W."/>
            <person name="Wilson R.K."/>
        </authorList>
    </citation>
    <scope>NUCLEOTIDE SEQUENCE [LARGE SCALE GENOMIC DNA]</scope>
    <source>
        <strain evidence="3">IAEA</strain>
    </source>
</reference>
<reference evidence="2" key="2">
    <citation type="submission" date="2020-05" db="UniProtKB">
        <authorList>
            <consortium name="EnsemblMetazoa"/>
        </authorList>
    </citation>
    <scope>IDENTIFICATION</scope>
    <source>
        <strain evidence="2">IAEA</strain>
    </source>
</reference>
<sequence>MTKPSKEKATTKVKKSQKPSQLKQTQKNTAASESTKAAPTTFAVTPKELVNIETQTDRDLNGSIRHGLESVNDGLRRVTENSGGKLLRKENPEGKSLSSLGQIKSLKAENDALKKELKVIREKYKARGMKIQEALRHLRCVNSIKHTVRGLCTKFPEIFTTQATMFIHNELVAYMLYCCLAFRFVHSTDAFTFSFVSISKSHRPLYQYRNLEVRTKQRYANTICILLCTIKRNV</sequence>
<feature type="compositionally biased region" description="Basic and acidic residues" evidence="1">
    <location>
        <begin position="1"/>
        <end position="10"/>
    </location>
</feature>
<dbReference type="Proteomes" id="UP000092460">
    <property type="component" value="Unassembled WGS sequence"/>
</dbReference>
<feature type="compositionally biased region" description="Polar residues" evidence="1">
    <location>
        <begin position="18"/>
        <end position="38"/>
    </location>
</feature>
<dbReference type="AlphaFoldDB" id="A0A1B0BX92"/>
<keyword evidence="3" id="KW-1185">Reference proteome</keyword>
<accession>A0A1B0BX92</accession>
<name>A0A1B0BX92_9MUSC</name>
<dbReference type="EMBL" id="JXJN01022124">
    <property type="status" value="NOT_ANNOTATED_CDS"/>
    <property type="molecule type" value="Genomic_DNA"/>
</dbReference>
<feature type="region of interest" description="Disordered" evidence="1">
    <location>
        <begin position="1"/>
        <end position="42"/>
    </location>
</feature>
<dbReference type="VEuPathDB" id="VectorBase:GPPI043286"/>
<evidence type="ECO:0000313" key="3">
    <source>
        <dbReference type="Proteomes" id="UP000092460"/>
    </source>
</evidence>
<proteinExistence type="predicted"/>
<evidence type="ECO:0000256" key="1">
    <source>
        <dbReference type="SAM" id="MobiDB-lite"/>
    </source>
</evidence>
<organism evidence="2 3">
    <name type="scientific">Glossina palpalis gambiensis</name>
    <dbReference type="NCBI Taxonomy" id="67801"/>
    <lineage>
        <taxon>Eukaryota</taxon>
        <taxon>Metazoa</taxon>
        <taxon>Ecdysozoa</taxon>
        <taxon>Arthropoda</taxon>
        <taxon>Hexapoda</taxon>
        <taxon>Insecta</taxon>
        <taxon>Pterygota</taxon>
        <taxon>Neoptera</taxon>
        <taxon>Endopterygota</taxon>
        <taxon>Diptera</taxon>
        <taxon>Brachycera</taxon>
        <taxon>Muscomorpha</taxon>
        <taxon>Hippoboscoidea</taxon>
        <taxon>Glossinidae</taxon>
        <taxon>Glossina</taxon>
    </lineage>
</organism>